<protein>
    <submittedName>
        <fullName evidence="3">Putative rab subfamily protein of small gtpase</fullName>
    </submittedName>
</protein>
<organism evidence="3">
    <name type="scientific">Amblyomma aureolatum</name>
    <dbReference type="NCBI Taxonomy" id="187763"/>
    <lineage>
        <taxon>Eukaryota</taxon>
        <taxon>Metazoa</taxon>
        <taxon>Ecdysozoa</taxon>
        <taxon>Arthropoda</taxon>
        <taxon>Chelicerata</taxon>
        <taxon>Arachnida</taxon>
        <taxon>Acari</taxon>
        <taxon>Parasitiformes</taxon>
        <taxon>Ixodida</taxon>
        <taxon>Ixodoidea</taxon>
        <taxon>Ixodidae</taxon>
        <taxon>Amblyomminae</taxon>
        <taxon>Amblyomma</taxon>
    </lineage>
</organism>
<dbReference type="InterPro" id="IPR001806">
    <property type="entry name" value="Small_GTPase"/>
</dbReference>
<dbReference type="InterPro" id="IPR050227">
    <property type="entry name" value="Rab"/>
</dbReference>
<dbReference type="Pfam" id="PF00071">
    <property type="entry name" value="Ras"/>
    <property type="match status" value="1"/>
</dbReference>
<dbReference type="EMBL" id="GFAC01000146">
    <property type="protein sequence ID" value="JAT99042.1"/>
    <property type="molecule type" value="mRNA"/>
</dbReference>
<proteinExistence type="evidence at transcript level"/>
<keyword evidence="2" id="KW-0342">GTP-binding</keyword>
<sequence>MASANAEYDYLFKIVLIGDAGVGKSCLVRRFAEDTFTDGYKLTVGVDFKIKTIELQGKTIKLQIWDTAGEERFYSITSCFYRGAHGIIVVYDVTNQKSFESVKKWFHEVDRNASEHVSKLLVGNKNDLEKDRVVEYNTAKKLAEHLDIAFLETSAKNAVNVEQAFVKMATDIKNRVGPMIDSENSQGGGGNINPGVSVEPYGFGCCY</sequence>
<accession>A0A1E1XIC3</accession>
<dbReference type="SMART" id="SM00173">
    <property type="entry name" value="RAS"/>
    <property type="match status" value="1"/>
</dbReference>
<dbReference type="PROSITE" id="PS51420">
    <property type="entry name" value="RHO"/>
    <property type="match status" value="1"/>
</dbReference>
<dbReference type="PROSITE" id="PS51421">
    <property type="entry name" value="RAS"/>
    <property type="match status" value="1"/>
</dbReference>
<dbReference type="PRINTS" id="PR00449">
    <property type="entry name" value="RASTRNSFRMNG"/>
</dbReference>
<dbReference type="SMART" id="SM00174">
    <property type="entry name" value="RHO"/>
    <property type="match status" value="1"/>
</dbReference>
<dbReference type="AlphaFoldDB" id="A0A1E1XIC3"/>
<dbReference type="SMART" id="SM00175">
    <property type="entry name" value="RAB"/>
    <property type="match status" value="1"/>
</dbReference>
<dbReference type="FunFam" id="3.40.50.300:FF:001447">
    <property type="entry name" value="Ras-related protein Rab-1B"/>
    <property type="match status" value="1"/>
</dbReference>
<dbReference type="Gene3D" id="3.40.50.300">
    <property type="entry name" value="P-loop containing nucleotide triphosphate hydrolases"/>
    <property type="match status" value="1"/>
</dbReference>
<evidence type="ECO:0000256" key="2">
    <source>
        <dbReference type="ARBA" id="ARBA00023134"/>
    </source>
</evidence>
<dbReference type="PROSITE" id="PS51419">
    <property type="entry name" value="RAB"/>
    <property type="match status" value="1"/>
</dbReference>
<dbReference type="InterPro" id="IPR005225">
    <property type="entry name" value="Small_GTP-bd"/>
</dbReference>
<reference evidence="3" key="1">
    <citation type="journal article" date="2017" name="Front. Cell. Infect. Microbiol.">
        <title>The Distinct Transcriptional Response of the Midgut of Amblyomma sculptum and Amblyomma aureolatum Ticks to Rickettsia rickettsii Correlates to Their Differences in Susceptibility to Infection.</title>
        <authorList>
            <person name="Martins L.A."/>
            <person name="Galletti M.F.B.M."/>
            <person name="Ribeiro J.M."/>
            <person name="Fujita A."/>
            <person name="Costa F.B."/>
            <person name="Labruna M.B."/>
            <person name="Daffre S."/>
            <person name="Fogaca A.C."/>
        </authorList>
    </citation>
    <scope>NUCLEOTIDE SEQUENCE</scope>
</reference>
<dbReference type="SUPFAM" id="SSF52540">
    <property type="entry name" value="P-loop containing nucleoside triphosphate hydrolases"/>
    <property type="match status" value="1"/>
</dbReference>
<dbReference type="GO" id="GO:0003924">
    <property type="term" value="F:GTPase activity"/>
    <property type="evidence" value="ECO:0007669"/>
    <property type="project" value="InterPro"/>
</dbReference>
<dbReference type="SMART" id="SM00176">
    <property type="entry name" value="RAN"/>
    <property type="match status" value="1"/>
</dbReference>
<dbReference type="GO" id="GO:0005525">
    <property type="term" value="F:GTP binding"/>
    <property type="evidence" value="ECO:0007669"/>
    <property type="project" value="UniProtKB-KW"/>
</dbReference>
<keyword evidence="1" id="KW-0547">Nucleotide-binding</keyword>
<name>A0A1E1XIC3_9ACAR</name>
<dbReference type="PANTHER" id="PTHR47977">
    <property type="entry name" value="RAS-RELATED PROTEIN RAB"/>
    <property type="match status" value="1"/>
</dbReference>
<evidence type="ECO:0000256" key="1">
    <source>
        <dbReference type="ARBA" id="ARBA00022741"/>
    </source>
</evidence>
<dbReference type="NCBIfam" id="TIGR00231">
    <property type="entry name" value="small_GTP"/>
    <property type="match status" value="1"/>
</dbReference>
<dbReference type="InterPro" id="IPR027417">
    <property type="entry name" value="P-loop_NTPase"/>
</dbReference>
<evidence type="ECO:0000313" key="3">
    <source>
        <dbReference type="EMBL" id="JAT99042.1"/>
    </source>
</evidence>